<dbReference type="Gene3D" id="3.30.420.10">
    <property type="entry name" value="Ribonuclease H-like superfamily/Ribonuclease H"/>
    <property type="match status" value="1"/>
</dbReference>
<evidence type="ECO:0000256" key="2">
    <source>
        <dbReference type="ARBA" id="ARBA00022801"/>
    </source>
</evidence>
<dbReference type="InterPro" id="IPR012337">
    <property type="entry name" value="RNaseH-like_sf"/>
</dbReference>
<dbReference type="Proteomes" id="UP000004263">
    <property type="component" value="Unassembled WGS sequence"/>
</dbReference>
<accession>Q1MYK1</accession>
<proteinExistence type="predicted"/>
<name>Q1MYK1_9GAMM</name>
<evidence type="ECO:0000313" key="6">
    <source>
        <dbReference type="Proteomes" id="UP000004263"/>
    </source>
</evidence>
<dbReference type="OrthoDB" id="5497329at2"/>
<gene>
    <name evidence="5" type="ORF">RED65_14322</name>
</gene>
<dbReference type="NCBIfam" id="NF006602">
    <property type="entry name" value="PRK09146.1"/>
    <property type="match status" value="1"/>
</dbReference>
<evidence type="ECO:0000313" key="5">
    <source>
        <dbReference type="EMBL" id="EAT11030.1"/>
    </source>
</evidence>
<dbReference type="RefSeq" id="WP_007017950.1">
    <property type="nucleotide sequence ID" value="NZ_CH724115.1"/>
</dbReference>
<dbReference type="GO" id="GO:0005829">
    <property type="term" value="C:cytosol"/>
    <property type="evidence" value="ECO:0007669"/>
    <property type="project" value="TreeGrafter"/>
</dbReference>
<dbReference type="GO" id="GO:0003676">
    <property type="term" value="F:nucleic acid binding"/>
    <property type="evidence" value="ECO:0007669"/>
    <property type="project" value="InterPro"/>
</dbReference>
<keyword evidence="2" id="KW-0378">Hydrolase</keyword>
<dbReference type="InterPro" id="IPR013520">
    <property type="entry name" value="Ribonucl_H"/>
</dbReference>
<comment type="caution">
    <text evidence="5">The sequence shown here is derived from an EMBL/GenBank/DDBJ whole genome shotgun (WGS) entry which is preliminary data.</text>
</comment>
<dbReference type="PANTHER" id="PTHR30231">
    <property type="entry name" value="DNA POLYMERASE III SUBUNIT EPSILON"/>
    <property type="match status" value="1"/>
</dbReference>
<evidence type="ECO:0000259" key="4">
    <source>
        <dbReference type="SMART" id="SM00479"/>
    </source>
</evidence>
<dbReference type="HOGENOM" id="CLU_047806_9_0_6"/>
<protein>
    <submittedName>
        <fullName evidence="5">DNA polymerase III subunit epsilon</fullName>
    </submittedName>
</protein>
<dbReference type="PANTHER" id="PTHR30231:SF4">
    <property type="entry name" value="PROTEIN NEN2"/>
    <property type="match status" value="1"/>
</dbReference>
<feature type="domain" description="Exonuclease" evidence="4">
    <location>
        <begin position="45"/>
        <end position="225"/>
    </location>
</feature>
<dbReference type="AlphaFoldDB" id="Q1MYK1"/>
<keyword evidence="6" id="KW-1185">Reference proteome</keyword>
<evidence type="ECO:0000256" key="1">
    <source>
        <dbReference type="ARBA" id="ARBA00022722"/>
    </source>
</evidence>
<dbReference type="Pfam" id="PF00929">
    <property type="entry name" value="RNase_T"/>
    <property type="match status" value="1"/>
</dbReference>
<dbReference type="STRING" id="207949.RED65_14322"/>
<dbReference type="GO" id="GO:0008408">
    <property type="term" value="F:3'-5' exonuclease activity"/>
    <property type="evidence" value="ECO:0007669"/>
    <property type="project" value="TreeGrafter"/>
</dbReference>
<evidence type="ECO:0000256" key="3">
    <source>
        <dbReference type="ARBA" id="ARBA00022839"/>
    </source>
</evidence>
<dbReference type="SMART" id="SM00479">
    <property type="entry name" value="EXOIII"/>
    <property type="match status" value="1"/>
</dbReference>
<dbReference type="CDD" id="cd06127">
    <property type="entry name" value="DEDDh"/>
    <property type="match status" value="1"/>
</dbReference>
<keyword evidence="1" id="KW-0540">Nuclease</keyword>
<dbReference type="EMBL" id="AAQH01000025">
    <property type="protein sequence ID" value="EAT11030.1"/>
    <property type="molecule type" value="Genomic_DNA"/>
</dbReference>
<dbReference type="GO" id="GO:0006259">
    <property type="term" value="P:DNA metabolic process"/>
    <property type="evidence" value="ECO:0007669"/>
    <property type="project" value="UniProtKB-ARBA"/>
</dbReference>
<dbReference type="SUPFAM" id="SSF53098">
    <property type="entry name" value="Ribonuclease H-like"/>
    <property type="match status" value="1"/>
</dbReference>
<reference evidence="5 6" key="1">
    <citation type="submission" date="2006-03" db="EMBL/GenBank/DDBJ databases">
        <authorList>
            <person name="Pinhassi J."/>
            <person name="Pedros-Alio C."/>
            <person name="Ferriera S."/>
            <person name="Johnson J."/>
            <person name="Kravitz S."/>
            <person name="Halpern A."/>
            <person name="Remington K."/>
            <person name="Beeson K."/>
            <person name="Tran B."/>
            <person name="Rogers Y.-H."/>
            <person name="Friedman R."/>
            <person name="Venter J.C."/>
        </authorList>
    </citation>
    <scope>NUCLEOTIDE SEQUENCE [LARGE SCALE GENOMIC DNA]</scope>
    <source>
        <strain evidence="5 6">RED65</strain>
    </source>
</reference>
<keyword evidence="3" id="KW-0269">Exonuclease</keyword>
<sequence length="238" mass="27463">MLFKKPKFDWPQRYQTLQLEAEHPAVKDFYYKGIVSGETPLEAVSFMALDFETTGLNPNDDSIISIGMVPFSLQRIYCNNAVYWVVRPNTPLSEESILIHHIKHSEIQSAPRIERLLEPLLEKLSEHILVVHFQRIERLFLNNTLKEHLGETLQFPLIDTMEIEKKALKARQGLTGRILNKPVGGIRLNNCRERYSLPQYQSHNALIDAQATAELFIAQVAHHFTPQTPVKNLWLDDI</sequence>
<dbReference type="InterPro" id="IPR036397">
    <property type="entry name" value="RNaseH_sf"/>
</dbReference>
<organism evidence="5 6">
    <name type="scientific">Bermanella marisrubri</name>
    <dbReference type="NCBI Taxonomy" id="207949"/>
    <lineage>
        <taxon>Bacteria</taxon>
        <taxon>Pseudomonadati</taxon>
        <taxon>Pseudomonadota</taxon>
        <taxon>Gammaproteobacteria</taxon>
        <taxon>Oceanospirillales</taxon>
        <taxon>Oceanospirillaceae</taxon>
        <taxon>Bermanella</taxon>
    </lineage>
</organism>